<keyword evidence="7 14" id="KW-0732">Signal</keyword>
<feature type="chain" id="PRO_5041898127" description="Beta-xylanase" evidence="14">
    <location>
        <begin position="21"/>
        <end position="401"/>
    </location>
</feature>
<keyword evidence="9 13" id="KW-0119">Carbohydrate metabolism</keyword>
<organism evidence="17 18">
    <name type="scientific">Mycena rosella</name>
    <name type="common">Pink bonnet</name>
    <name type="synonym">Agaricus rosellus</name>
    <dbReference type="NCBI Taxonomy" id="1033263"/>
    <lineage>
        <taxon>Eukaryota</taxon>
        <taxon>Fungi</taxon>
        <taxon>Dikarya</taxon>
        <taxon>Basidiomycota</taxon>
        <taxon>Agaricomycotina</taxon>
        <taxon>Agaricomycetes</taxon>
        <taxon>Agaricomycetidae</taxon>
        <taxon>Agaricales</taxon>
        <taxon>Marasmiineae</taxon>
        <taxon>Mycenaceae</taxon>
        <taxon>Mycena</taxon>
    </lineage>
</organism>
<evidence type="ECO:0000256" key="13">
    <source>
        <dbReference type="RuleBase" id="RU361174"/>
    </source>
</evidence>
<dbReference type="SUPFAM" id="SSF51445">
    <property type="entry name" value="(Trans)glycosidases"/>
    <property type="match status" value="1"/>
</dbReference>
<keyword evidence="8 13" id="KW-0378">Hydrolase</keyword>
<evidence type="ECO:0000256" key="7">
    <source>
        <dbReference type="ARBA" id="ARBA00022729"/>
    </source>
</evidence>
<reference evidence="17" key="1">
    <citation type="submission" date="2023-03" db="EMBL/GenBank/DDBJ databases">
        <title>Massive genome expansion in bonnet fungi (Mycena s.s.) driven by repeated elements and novel gene families across ecological guilds.</title>
        <authorList>
            <consortium name="Lawrence Berkeley National Laboratory"/>
            <person name="Harder C.B."/>
            <person name="Miyauchi S."/>
            <person name="Viragh M."/>
            <person name="Kuo A."/>
            <person name="Thoen E."/>
            <person name="Andreopoulos B."/>
            <person name="Lu D."/>
            <person name="Skrede I."/>
            <person name="Drula E."/>
            <person name="Henrissat B."/>
            <person name="Morin E."/>
            <person name="Kohler A."/>
            <person name="Barry K."/>
            <person name="LaButti K."/>
            <person name="Morin E."/>
            <person name="Salamov A."/>
            <person name="Lipzen A."/>
            <person name="Mereny Z."/>
            <person name="Hegedus B."/>
            <person name="Baldrian P."/>
            <person name="Stursova M."/>
            <person name="Weitz H."/>
            <person name="Taylor A."/>
            <person name="Grigoriev I.V."/>
            <person name="Nagy L.G."/>
            <person name="Martin F."/>
            <person name="Kauserud H."/>
        </authorList>
    </citation>
    <scope>NUCLEOTIDE SEQUENCE</scope>
    <source>
        <strain evidence="17">CBHHK067</strain>
    </source>
</reference>
<protein>
    <recommendedName>
        <fullName evidence="13">Beta-xylanase</fullName>
        <ecNumber evidence="13">3.2.1.8</ecNumber>
    </recommendedName>
</protein>
<dbReference type="GO" id="GO:0045493">
    <property type="term" value="P:xylan catabolic process"/>
    <property type="evidence" value="ECO:0007669"/>
    <property type="project" value="UniProtKB-KW"/>
</dbReference>
<feature type="active site" description="Nucleophile" evidence="12">
    <location>
        <position position="320"/>
    </location>
</feature>
<keyword evidence="10 13" id="KW-0326">Glycosidase</keyword>
<dbReference type="InterPro" id="IPR035971">
    <property type="entry name" value="CBD_sf"/>
</dbReference>
<dbReference type="PANTHER" id="PTHR31490:SF35">
    <property type="entry name" value="ENDO-1,4-BETA-XYLANASE"/>
    <property type="match status" value="1"/>
</dbReference>
<dbReference type="Gene3D" id="3.20.20.80">
    <property type="entry name" value="Glycosidases"/>
    <property type="match status" value="1"/>
</dbReference>
<keyword evidence="11 13" id="KW-0624">Polysaccharide degradation</keyword>
<dbReference type="InterPro" id="IPR000254">
    <property type="entry name" value="CBD"/>
</dbReference>
<dbReference type="PROSITE" id="PS51760">
    <property type="entry name" value="GH10_2"/>
    <property type="match status" value="1"/>
</dbReference>
<keyword evidence="6" id="KW-0858">Xylan degradation</keyword>
<feature type="signal peptide" evidence="14">
    <location>
        <begin position="1"/>
        <end position="20"/>
    </location>
</feature>
<evidence type="ECO:0000256" key="5">
    <source>
        <dbReference type="ARBA" id="ARBA00022525"/>
    </source>
</evidence>
<dbReference type="PROSITE" id="PS00591">
    <property type="entry name" value="GH10_1"/>
    <property type="match status" value="1"/>
</dbReference>
<evidence type="ECO:0000256" key="8">
    <source>
        <dbReference type="ARBA" id="ARBA00022801"/>
    </source>
</evidence>
<comment type="caution">
    <text evidence="17">The sequence shown here is derived from an EMBL/GenBank/DDBJ whole genome shotgun (WGS) entry which is preliminary data.</text>
</comment>
<dbReference type="GO" id="GO:0031176">
    <property type="term" value="F:endo-1,4-beta-xylanase activity"/>
    <property type="evidence" value="ECO:0007669"/>
    <property type="project" value="UniProtKB-EC"/>
</dbReference>
<proteinExistence type="inferred from homology"/>
<dbReference type="PROSITE" id="PS00562">
    <property type="entry name" value="CBM1_1"/>
    <property type="match status" value="1"/>
</dbReference>
<comment type="subcellular location">
    <subcellularLocation>
        <location evidence="2">Secreted</location>
    </subcellularLocation>
</comment>
<evidence type="ECO:0000256" key="3">
    <source>
        <dbReference type="ARBA" id="ARBA00004851"/>
    </source>
</evidence>
<gene>
    <name evidence="17" type="ORF">B0H17DRAFT_1337731</name>
</gene>
<dbReference type="PANTHER" id="PTHR31490">
    <property type="entry name" value="GLYCOSYL HYDROLASE"/>
    <property type="match status" value="1"/>
</dbReference>
<evidence type="ECO:0000256" key="6">
    <source>
        <dbReference type="ARBA" id="ARBA00022651"/>
    </source>
</evidence>
<dbReference type="InterPro" id="IPR031158">
    <property type="entry name" value="GH10_AS"/>
</dbReference>
<evidence type="ECO:0000256" key="1">
    <source>
        <dbReference type="ARBA" id="ARBA00000681"/>
    </source>
</evidence>
<comment type="similarity">
    <text evidence="4 13">Belongs to the glycosyl hydrolase 10 (cellulase F) family.</text>
</comment>
<feature type="domain" description="GH10" evidence="16">
    <location>
        <begin position="81"/>
        <end position="398"/>
    </location>
</feature>
<comment type="pathway">
    <text evidence="3">Glycan degradation; xylan degradation.</text>
</comment>
<comment type="catalytic activity">
    <reaction evidence="1 13">
        <text>Endohydrolysis of (1-&gt;4)-beta-D-xylosidic linkages in xylans.</text>
        <dbReference type="EC" id="3.2.1.8"/>
    </reaction>
</comment>
<evidence type="ECO:0000256" key="2">
    <source>
        <dbReference type="ARBA" id="ARBA00004613"/>
    </source>
</evidence>
<evidence type="ECO:0000259" key="16">
    <source>
        <dbReference type="PROSITE" id="PS51760"/>
    </source>
</evidence>
<evidence type="ECO:0000256" key="11">
    <source>
        <dbReference type="ARBA" id="ARBA00023326"/>
    </source>
</evidence>
<keyword evidence="5" id="KW-0964">Secreted</keyword>
<dbReference type="InterPro" id="IPR017853">
    <property type="entry name" value="GH"/>
</dbReference>
<dbReference type="EMBL" id="JARKIE010000281">
    <property type="protein sequence ID" value="KAJ7658421.1"/>
    <property type="molecule type" value="Genomic_DNA"/>
</dbReference>
<keyword evidence="18" id="KW-1185">Reference proteome</keyword>
<dbReference type="SMART" id="SM00236">
    <property type="entry name" value="fCBD"/>
    <property type="match status" value="1"/>
</dbReference>
<evidence type="ECO:0000256" key="10">
    <source>
        <dbReference type="ARBA" id="ARBA00023295"/>
    </source>
</evidence>
<evidence type="ECO:0000313" key="17">
    <source>
        <dbReference type="EMBL" id="KAJ7658421.1"/>
    </source>
</evidence>
<evidence type="ECO:0000256" key="9">
    <source>
        <dbReference type="ARBA" id="ARBA00023277"/>
    </source>
</evidence>
<feature type="domain" description="CBM1" evidence="15">
    <location>
        <begin position="20"/>
        <end position="56"/>
    </location>
</feature>
<evidence type="ECO:0000256" key="12">
    <source>
        <dbReference type="PROSITE-ProRule" id="PRU10061"/>
    </source>
</evidence>
<dbReference type="PRINTS" id="PR00134">
    <property type="entry name" value="GLHYDRLASE10"/>
</dbReference>
<dbReference type="AlphaFoldDB" id="A0AAD7CQK7"/>
<dbReference type="EC" id="3.2.1.8" evidence="13"/>
<evidence type="ECO:0000313" key="18">
    <source>
        <dbReference type="Proteomes" id="UP001221757"/>
    </source>
</evidence>
<dbReference type="Pfam" id="PF00331">
    <property type="entry name" value="Glyco_hydro_10"/>
    <property type="match status" value="1"/>
</dbReference>
<name>A0AAD7CQK7_MYCRO</name>
<dbReference type="InterPro" id="IPR044846">
    <property type="entry name" value="GH10"/>
</dbReference>
<dbReference type="Pfam" id="PF00734">
    <property type="entry name" value="CBM_1"/>
    <property type="match status" value="1"/>
</dbReference>
<dbReference type="PROSITE" id="PS51164">
    <property type="entry name" value="CBM1_2"/>
    <property type="match status" value="1"/>
</dbReference>
<evidence type="ECO:0000256" key="4">
    <source>
        <dbReference type="ARBA" id="ARBA00007495"/>
    </source>
</evidence>
<dbReference type="SUPFAM" id="SSF57180">
    <property type="entry name" value="Cellulose-binding domain"/>
    <property type="match status" value="1"/>
</dbReference>
<dbReference type="Proteomes" id="UP001221757">
    <property type="component" value="Unassembled WGS sequence"/>
</dbReference>
<dbReference type="SMART" id="SM00633">
    <property type="entry name" value="Glyco_10"/>
    <property type="match status" value="1"/>
</dbReference>
<evidence type="ECO:0000256" key="14">
    <source>
        <dbReference type="SAM" id="SignalP"/>
    </source>
</evidence>
<dbReference type="GO" id="GO:0030248">
    <property type="term" value="F:cellulose binding"/>
    <property type="evidence" value="ECO:0007669"/>
    <property type="project" value="InterPro"/>
</dbReference>
<evidence type="ECO:0000259" key="15">
    <source>
        <dbReference type="PROSITE" id="PS51164"/>
    </source>
</evidence>
<dbReference type="InterPro" id="IPR001000">
    <property type="entry name" value="GH10_dom"/>
</dbReference>
<accession>A0AAD7CQK7</accession>
<dbReference type="GO" id="GO:0005576">
    <property type="term" value="C:extracellular region"/>
    <property type="evidence" value="ECO:0007669"/>
    <property type="project" value="UniProtKB-SubCell"/>
</dbReference>
<sequence>MLRISVSLAAVLALLPTAIAQSDVWGQCGGQEWLGPTTCVSGSVCTFQNSFYSQCLPNAATGGATTTTATTVASLPTGTSTAKTNTVAKTLGGKLYFGSATDNPELTDTAYVATLSDNTLFGQITPGNSMKWDATEPSQGTFTFAAGDVIAALAKNNGQLLRGHNCVWYNQLASWVTAGNFNATALTSILQTHCSTVVSHYAGQVYSWDVVNEPFNDDGTVRAFVFSNALGLAYVTTALVAARAADPKAKLYINDYNIDSAGAKATAMINLVTSLKAAGTPIDGVGIQGHLIVGEVPSKAALVANYEAFTALGVEIAITELDIRMTLPETPALLAQQQTDYQTVISACKAVAGCVGVTIWDYTDKYSWIPGVFSGQGAALPWDDNLVRKPAYDGIIAGFTN</sequence>